<keyword evidence="2" id="KW-1185">Reference proteome</keyword>
<evidence type="ECO:0000313" key="1">
    <source>
        <dbReference type="EMBL" id="QBG78354.1"/>
    </source>
</evidence>
<dbReference type="Proteomes" id="UP000298780">
    <property type="component" value="Segment"/>
</dbReference>
<organism evidence="1 2">
    <name type="scientific">Klebsiella phage Kund-ULIP54</name>
    <dbReference type="NCBI Taxonomy" id="2307017"/>
    <lineage>
        <taxon>Viruses</taxon>
        <taxon>Duplodnaviria</taxon>
        <taxon>Heunggongvirae</taxon>
        <taxon>Uroviricota</taxon>
        <taxon>Caudoviricetes</taxon>
        <taxon>Autographivirales</taxon>
        <taxon>Autotranscriptaviridae</taxon>
        <taxon>Studiervirinae</taxon>
        <taxon>Przondovirus</taxon>
        <taxon>Przondovirus KundULIP54</taxon>
    </lineage>
</organism>
<reference evidence="1 2" key="1">
    <citation type="journal article" date="2019" name="Viruses">
        <title>New Bacteriophages against Emerging Lineages ST23 and ST258 of Klebsiella pneumoniae and Efficacy Assessment in Galleria mellonella Larvae.</title>
        <authorList>
            <person name="Thiry D."/>
            <person name="Passet V."/>
            <person name="Danis-Wlodarczyk K."/>
            <person name="Lood C."/>
            <person name="Wagemans J."/>
            <person name="De Sordi L."/>
            <person name="van Noort V."/>
            <person name="Dufour N."/>
            <person name="Debarbieux L."/>
            <person name="Mainil J.G."/>
            <person name="Brisse S."/>
            <person name="Lavigne R."/>
        </authorList>
    </citation>
    <scope>NUCLEOTIDE SEQUENCE [LARGE SCALE GENOMIC DNA]</scope>
</reference>
<accession>A0A4V0ZHN1</accession>
<proteinExistence type="predicted"/>
<sequence>MAEQTKWLFEGSTSQWSRLGATERRLLDETGLIVIMTLDWSTQGVTLSVHEPRKFGGQCLIEKTFSRWSIDSASDWLAKLTADYSSWK</sequence>
<evidence type="ECO:0000313" key="2">
    <source>
        <dbReference type="Proteomes" id="UP000298780"/>
    </source>
</evidence>
<name>A0A4V0ZHN1_9CAUD</name>
<protein>
    <submittedName>
        <fullName evidence="1">Uncharacterized protein</fullName>
    </submittedName>
</protein>
<dbReference type="EMBL" id="MK380016">
    <property type="protein sequence ID" value="QBG78354.1"/>
    <property type="molecule type" value="Genomic_DNA"/>
</dbReference>
<gene>
    <name evidence="1" type="ORF">D3A57_0010</name>
</gene>